<protein>
    <submittedName>
        <fullName evidence="12">MFS transporter</fullName>
    </submittedName>
</protein>
<dbReference type="GO" id="GO:0015293">
    <property type="term" value="F:symporter activity"/>
    <property type="evidence" value="ECO:0007669"/>
    <property type="project" value="UniProtKB-KW"/>
</dbReference>
<dbReference type="PANTHER" id="PTHR43528">
    <property type="entry name" value="ALPHA-KETOGLUTARATE PERMEASE"/>
    <property type="match status" value="1"/>
</dbReference>
<feature type="transmembrane region" description="Helical" evidence="10">
    <location>
        <begin position="287"/>
        <end position="304"/>
    </location>
</feature>
<keyword evidence="4" id="KW-1003">Cell membrane</keyword>
<feature type="transmembrane region" description="Helical" evidence="10">
    <location>
        <begin position="120"/>
        <end position="145"/>
    </location>
</feature>
<dbReference type="SUPFAM" id="SSF103473">
    <property type="entry name" value="MFS general substrate transporter"/>
    <property type="match status" value="1"/>
</dbReference>
<dbReference type="InterPro" id="IPR020846">
    <property type="entry name" value="MFS_dom"/>
</dbReference>
<evidence type="ECO:0000256" key="3">
    <source>
        <dbReference type="ARBA" id="ARBA00022448"/>
    </source>
</evidence>
<evidence type="ECO:0000256" key="5">
    <source>
        <dbReference type="ARBA" id="ARBA00022519"/>
    </source>
</evidence>
<dbReference type="NCBIfam" id="TIGR00883">
    <property type="entry name" value="2A0106"/>
    <property type="match status" value="1"/>
</dbReference>
<evidence type="ECO:0000256" key="7">
    <source>
        <dbReference type="ARBA" id="ARBA00022847"/>
    </source>
</evidence>
<dbReference type="PANTHER" id="PTHR43528:SF5">
    <property type="entry name" value="PROLINE_BETAINE TRANSPORTER"/>
    <property type="match status" value="1"/>
</dbReference>
<comment type="caution">
    <text evidence="12">The sequence shown here is derived from an EMBL/GenBank/DDBJ whole genome shotgun (WGS) entry which is preliminary data.</text>
</comment>
<dbReference type="FunFam" id="1.20.1250.20:FF:000300">
    <property type="entry name" value="Dicarboxylate MFS transporter"/>
    <property type="match status" value="1"/>
</dbReference>
<feature type="transmembrane region" description="Helical" evidence="10">
    <location>
        <begin position="197"/>
        <end position="216"/>
    </location>
</feature>
<name>A0A4U1CSJ1_9SPHI</name>
<dbReference type="GO" id="GO:0005886">
    <property type="term" value="C:plasma membrane"/>
    <property type="evidence" value="ECO:0007669"/>
    <property type="project" value="UniProtKB-SubCell"/>
</dbReference>
<dbReference type="Gene3D" id="1.20.1250.20">
    <property type="entry name" value="MFS general substrate transporter like domains"/>
    <property type="match status" value="1"/>
</dbReference>
<keyword evidence="13" id="KW-1185">Reference proteome</keyword>
<evidence type="ECO:0000313" key="12">
    <source>
        <dbReference type="EMBL" id="TKC10713.1"/>
    </source>
</evidence>
<reference evidence="12 13" key="1">
    <citation type="submission" date="2019-04" db="EMBL/GenBank/DDBJ databases">
        <title>Pedobacter sp. RP-3-22 sp. nov., isolated from Arctic soil.</title>
        <authorList>
            <person name="Dahal R.H."/>
            <person name="Kim D.-U."/>
        </authorList>
    </citation>
    <scope>NUCLEOTIDE SEQUENCE [LARGE SCALE GENOMIC DNA]</scope>
    <source>
        <strain evidence="12 13">RP-3-22</strain>
    </source>
</reference>
<dbReference type="FunFam" id="1.20.1250.20:FF:000001">
    <property type="entry name" value="Dicarboxylate MFS transporter"/>
    <property type="match status" value="1"/>
</dbReference>
<dbReference type="InterPro" id="IPR005829">
    <property type="entry name" value="Sugar_transporter_CS"/>
</dbReference>
<feature type="transmembrane region" description="Helical" evidence="10">
    <location>
        <begin position="96"/>
        <end position="114"/>
    </location>
</feature>
<gene>
    <name evidence="12" type="ORF">FA048_11115</name>
</gene>
<dbReference type="PROSITE" id="PS50850">
    <property type="entry name" value="MFS"/>
    <property type="match status" value="1"/>
</dbReference>
<dbReference type="RefSeq" id="WP_136840811.1">
    <property type="nucleotide sequence ID" value="NZ_SWBR01000002.1"/>
</dbReference>
<dbReference type="InterPro" id="IPR051084">
    <property type="entry name" value="H+-coupled_symporters"/>
</dbReference>
<sequence>MLKTNSTYQEALVDDKISAKRLKAIFGGSIGNLVEWYDWYAYSAFAIYFSASFFPKGNATVQLLNTAGIFALGFLMRPLGGYIFGRLADRIGRKKSMMFSVLLMSLGSLLIAFIPTYATIGIFAPILLLIARLLQGLSVGGEYGVSATYLSEMASKNRRGFYSSFQYVTLIGGQLLALAIQLILQKVLLSDAQMNEWGWRIPFVIGAILSVVALYLRKNLEETQAFENQKSHTSNKKGTIKELLKHPKAVIKVIGLTLGGTLAFYTYTTYMQKFLINTMHMSKEQSTLMSFATLFIFACLQPVFGALSDKIGRKPLLIGFGVMGTICTVPLLTILSHTTSQWQAFFLLMVALLIVSGYTSINAIVKAELFPAEIRALGVGLPYALTVAIFGGTAEYIALWLKDINHESYYYWYITICIFISLMVYISMKDTKEVSELDKDH</sequence>
<proteinExistence type="inferred from homology"/>
<dbReference type="CDD" id="cd17367">
    <property type="entry name" value="MFS_KgtP"/>
    <property type="match status" value="1"/>
</dbReference>
<evidence type="ECO:0000256" key="1">
    <source>
        <dbReference type="ARBA" id="ARBA00004429"/>
    </source>
</evidence>
<dbReference type="OrthoDB" id="9783227at2"/>
<keyword evidence="6 10" id="KW-0812">Transmembrane</keyword>
<keyword evidence="9 10" id="KW-0472">Membrane</keyword>
<organism evidence="12 13">
    <name type="scientific">Pedobacter polaris</name>
    <dbReference type="NCBI Taxonomy" id="2571273"/>
    <lineage>
        <taxon>Bacteria</taxon>
        <taxon>Pseudomonadati</taxon>
        <taxon>Bacteroidota</taxon>
        <taxon>Sphingobacteriia</taxon>
        <taxon>Sphingobacteriales</taxon>
        <taxon>Sphingobacteriaceae</taxon>
        <taxon>Pedobacter</taxon>
    </lineage>
</organism>
<keyword evidence="5" id="KW-0997">Cell inner membrane</keyword>
<evidence type="ECO:0000256" key="4">
    <source>
        <dbReference type="ARBA" id="ARBA00022475"/>
    </source>
</evidence>
<feature type="transmembrane region" description="Helical" evidence="10">
    <location>
        <begin position="316"/>
        <end position="336"/>
    </location>
</feature>
<feature type="domain" description="Major facilitator superfamily (MFS) profile" evidence="11">
    <location>
        <begin position="24"/>
        <end position="432"/>
    </location>
</feature>
<feature type="transmembrane region" description="Helical" evidence="10">
    <location>
        <begin position="342"/>
        <end position="365"/>
    </location>
</feature>
<feature type="transmembrane region" description="Helical" evidence="10">
    <location>
        <begin position="377"/>
        <end position="398"/>
    </location>
</feature>
<dbReference type="InterPro" id="IPR011701">
    <property type="entry name" value="MFS"/>
</dbReference>
<keyword evidence="8 10" id="KW-1133">Transmembrane helix</keyword>
<evidence type="ECO:0000256" key="10">
    <source>
        <dbReference type="SAM" id="Phobius"/>
    </source>
</evidence>
<evidence type="ECO:0000259" key="11">
    <source>
        <dbReference type="PROSITE" id="PS50850"/>
    </source>
</evidence>
<keyword evidence="3" id="KW-0813">Transport</keyword>
<dbReference type="InterPro" id="IPR004736">
    <property type="entry name" value="MHS_symport"/>
</dbReference>
<feature type="transmembrane region" description="Helical" evidence="10">
    <location>
        <begin position="63"/>
        <end position="84"/>
    </location>
</feature>
<dbReference type="Pfam" id="PF07690">
    <property type="entry name" value="MFS_1"/>
    <property type="match status" value="1"/>
</dbReference>
<evidence type="ECO:0000313" key="13">
    <source>
        <dbReference type="Proteomes" id="UP000309488"/>
    </source>
</evidence>
<dbReference type="PROSITE" id="PS00217">
    <property type="entry name" value="SUGAR_TRANSPORT_2"/>
    <property type="match status" value="1"/>
</dbReference>
<evidence type="ECO:0000256" key="8">
    <source>
        <dbReference type="ARBA" id="ARBA00022989"/>
    </source>
</evidence>
<evidence type="ECO:0000256" key="2">
    <source>
        <dbReference type="ARBA" id="ARBA00008240"/>
    </source>
</evidence>
<dbReference type="NCBIfam" id="NF007710">
    <property type="entry name" value="PRK10406.1"/>
    <property type="match status" value="1"/>
</dbReference>
<feature type="transmembrane region" description="Helical" evidence="10">
    <location>
        <begin position="410"/>
        <end position="428"/>
    </location>
</feature>
<dbReference type="Proteomes" id="UP000309488">
    <property type="component" value="Unassembled WGS sequence"/>
</dbReference>
<accession>A0A4U1CSJ1</accession>
<comment type="subcellular location">
    <subcellularLocation>
        <location evidence="1">Cell inner membrane</location>
        <topology evidence="1">Multi-pass membrane protein</topology>
    </subcellularLocation>
</comment>
<keyword evidence="7" id="KW-0769">Symport</keyword>
<dbReference type="EMBL" id="SWBR01000002">
    <property type="protein sequence ID" value="TKC10713.1"/>
    <property type="molecule type" value="Genomic_DNA"/>
</dbReference>
<feature type="transmembrane region" description="Helical" evidence="10">
    <location>
        <begin position="249"/>
        <end position="267"/>
    </location>
</feature>
<feature type="transmembrane region" description="Helical" evidence="10">
    <location>
        <begin position="165"/>
        <end position="185"/>
    </location>
</feature>
<dbReference type="AlphaFoldDB" id="A0A4U1CSJ1"/>
<comment type="similarity">
    <text evidence="2">Belongs to the major facilitator superfamily. Metabolite:H+ Symporter (MHS) family (TC 2.A.1.6) family.</text>
</comment>
<dbReference type="InterPro" id="IPR036259">
    <property type="entry name" value="MFS_trans_sf"/>
</dbReference>
<evidence type="ECO:0000256" key="9">
    <source>
        <dbReference type="ARBA" id="ARBA00023136"/>
    </source>
</evidence>
<evidence type="ECO:0000256" key="6">
    <source>
        <dbReference type="ARBA" id="ARBA00022692"/>
    </source>
</evidence>